<evidence type="ECO:0000313" key="3">
    <source>
        <dbReference type="Proteomes" id="UP000065807"/>
    </source>
</evidence>
<dbReference type="Proteomes" id="UP000065807">
    <property type="component" value="Chromosome"/>
</dbReference>
<proteinExistence type="predicted"/>
<dbReference type="SUPFAM" id="SSF53850">
    <property type="entry name" value="Periplasmic binding protein-like II"/>
    <property type="match status" value="1"/>
</dbReference>
<dbReference type="RefSeq" id="WP_068137994.1">
    <property type="nucleotide sequence ID" value="NZ_AP014924.1"/>
</dbReference>
<organism evidence="2 3">
    <name type="scientific">Limnochorda pilosa</name>
    <dbReference type="NCBI Taxonomy" id="1555112"/>
    <lineage>
        <taxon>Bacteria</taxon>
        <taxon>Bacillati</taxon>
        <taxon>Bacillota</taxon>
        <taxon>Limnochordia</taxon>
        <taxon>Limnochordales</taxon>
        <taxon>Limnochordaceae</taxon>
        <taxon>Limnochorda</taxon>
    </lineage>
</organism>
<reference evidence="3" key="1">
    <citation type="submission" date="2015-07" db="EMBL/GenBank/DDBJ databases">
        <title>Complete genome sequence and phylogenetic analysis of Limnochorda pilosa.</title>
        <authorList>
            <person name="Watanabe M."/>
            <person name="Kojima H."/>
            <person name="Fukui M."/>
        </authorList>
    </citation>
    <scope>NUCLEOTIDE SEQUENCE [LARGE SCALE GENOMIC DNA]</scope>
    <source>
        <strain evidence="3">HC45</strain>
    </source>
</reference>
<dbReference type="STRING" id="1555112.LIP_2297"/>
<evidence type="ECO:0000313" key="2">
    <source>
        <dbReference type="EMBL" id="BAS28138.1"/>
    </source>
</evidence>
<sequence length="92" mass="10357">MVSKYSRNPEAATWLVRYLAGREEQKQRTIAASYNPTIEALYQDPEVPAASPFMGRLHKDLARGQGLAATRTEPEPPPLVSLRTNGPPRRRR</sequence>
<dbReference type="KEGG" id="lpil:LIP_2297"/>
<feature type="region of interest" description="Disordered" evidence="1">
    <location>
        <begin position="61"/>
        <end position="92"/>
    </location>
</feature>
<protein>
    <submittedName>
        <fullName evidence="2">ABC transporter substrate-binding protein</fullName>
    </submittedName>
</protein>
<gene>
    <name evidence="2" type="ORF">LIP_2297</name>
</gene>
<dbReference type="EMBL" id="AP014924">
    <property type="protein sequence ID" value="BAS28138.1"/>
    <property type="molecule type" value="Genomic_DNA"/>
</dbReference>
<reference evidence="3" key="2">
    <citation type="journal article" date="2016" name="Int. J. Syst. Evol. Microbiol.">
        <title>Complete genome sequence and cell structure of Limnochorda pilosa, a Gram-negative spore-former within the phylum Firmicutes.</title>
        <authorList>
            <person name="Watanabe M."/>
            <person name="Kojima H."/>
            <person name="Fukui M."/>
        </authorList>
    </citation>
    <scope>NUCLEOTIDE SEQUENCE [LARGE SCALE GENOMIC DNA]</scope>
    <source>
        <strain evidence="3">HC45</strain>
    </source>
</reference>
<dbReference type="AlphaFoldDB" id="A0A0K2SLZ6"/>
<evidence type="ECO:0000256" key="1">
    <source>
        <dbReference type="SAM" id="MobiDB-lite"/>
    </source>
</evidence>
<accession>A0A0K2SLZ6</accession>
<name>A0A0K2SLZ6_LIMPI</name>
<keyword evidence="3" id="KW-1185">Reference proteome</keyword>
<dbReference type="Gene3D" id="3.40.190.10">
    <property type="entry name" value="Periplasmic binding protein-like II"/>
    <property type="match status" value="1"/>
</dbReference>
<dbReference type="OrthoDB" id="9808332at2"/>